<dbReference type="Pfam" id="PF09957">
    <property type="entry name" value="VapB_antitoxin"/>
    <property type="match status" value="1"/>
</dbReference>
<organism evidence="1 2">
    <name type="scientific">Desertihabitans brevis</name>
    <dbReference type="NCBI Taxonomy" id="2268447"/>
    <lineage>
        <taxon>Bacteria</taxon>
        <taxon>Bacillati</taxon>
        <taxon>Actinomycetota</taxon>
        <taxon>Actinomycetes</taxon>
        <taxon>Propionibacteriales</taxon>
        <taxon>Propionibacteriaceae</taxon>
        <taxon>Desertihabitans</taxon>
    </lineage>
</organism>
<keyword evidence="2" id="KW-1185">Reference proteome</keyword>
<proteinExistence type="predicted"/>
<name>A0A367Z226_9ACTN</name>
<accession>A0A367Z226</accession>
<protein>
    <submittedName>
        <fullName evidence="1">Type II toxin-antitoxin system VapB family antitoxin</fullName>
    </submittedName>
</protein>
<dbReference type="Proteomes" id="UP000252770">
    <property type="component" value="Unassembled WGS sequence"/>
</dbReference>
<gene>
    <name evidence="1" type="ORF">DT076_02260</name>
</gene>
<evidence type="ECO:0000313" key="1">
    <source>
        <dbReference type="EMBL" id="RCK71281.1"/>
    </source>
</evidence>
<sequence length="74" mass="8145">MYGGVMTRTNIDLDDDLVAAVMQRYRLDSKKSAVDFALRQLVATPLTREQVLAMRGSGVELSNDEVEAGWVVDG</sequence>
<dbReference type="InterPro" id="IPR019239">
    <property type="entry name" value="VapB_antitoxin"/>
</dbReference>
<dbReference type="AlphaFoldDB" id="A0A367Z226"/>
<dbReference type="EMBL" id="QOUI01000001">
    <property type="protein sequence ID" value="RCK71281.1"/>
    <property type="molecule type" value="Genomic_DNA"/>
</dbReference>
<reference evidence="1 2" key="1">
    <citation type="submission" date="2018-07" db="EMBL/GenBank/DDBJ databases">
        <title>Desertimonas flava gen. nov. sp. nov.</title>
        <authorList>
            <person name="Liu S."/>
        </authorList>
    </citation>
    <scope>NUCLEOTIDE SEQUENCE [LARGE SCALE GENOMIC DNA]</scope>
    <source>
        <strain evidence="1 2">16Sb5-5</strain>
    </source>
</reference>
<evidence type="ECO:0000313" key="2">
    <source>
        <dbReference type="Proteomes" id="UP000252770"/>
    </source>
</evidence>
<comment type="caution">
    <text evidence="1">The sequence shown here is derived from an EMBL/GenBank/DDBJ whole genome shotgun (WGS) entry which is preliminary data.</text>
</comment>